<dbReference type="RefSeq" id="WP_105329047.1">
    <property type="nucleotide sequence ID" value="NZ_PUHY01000005.1"/>
</dbReference>
<name>A0A2S8G028_9BACT</name>
<evidence type="ECO:0000313" key="1">
    <source>
        <dbReference type="EMBL" id="PQO37799.1"/>
    </source>
</evidence>
<evidence type="ECO:0000313" key="2">
    <source>
        <dbReference type="Proteomes" id="UP000238322"/>
    </source>
</evidence>
<comment type="caution">
    <text evidence="1">The sequence shown here is derived from an EMBL/GenBank/DDBJ whole genome shotgun (WGS) entry which is preliminary data.</text>
</comment>
<sequence>MKFLDKLHIWETNYGRDAGWLMSYRGEAVALLTDPQWEDMFWISYRLTYLPNKTVNTQQFYRDDFWNHEACHDGTWQNAYFNLAPTHPLAGRPPQRPGDRISMRGLYLNIPAPGFLARQILRYRTHRGLTWRPPPRPDVRWEHESS</sequence>
<reference evidence="1 2" key="1">
    <citation type="submission" date="2018-02" db="EMBL/GenBank/DDBJ databases">
        <title>Comparative genomes isolates from brazilian mangrove.</title>
        <authorList>
            <person name="Araujo J.E."/>
            <person name="Taketani R.G."/>
            <person name="Silva M.C.P."/>
            <person name="Loureco M.V."/>
            <person name="Andreote F.D."/>
        </authorList>
    </citation>
    <scope>NUCLEOTIDE SEQUENCE [LARGE SCALE GENOMIC DNA]</scope>
    <source>
        <strain evidence="1 2">Hex-1 MGV</strain>
    </source>
</reference>
<organism evidence="1 2">
    <name type="scientific">Blastopirellula marina</name>
    <dbReference type="NCBI Taxonomy" id="124"/>
    <lineage>
        <taxon>Bacteria</taxon>
        <taxon>Pseudomonadati</taxon>
        <taxon>Planctomycetota</taxon>
        <taxon>Planctomycetia</taxon>
        <taxon>Pirellulales</taxon>
        <taxon>Pirellulaceae</taxon>
        <taxon>Blastopirellula</taxon>
    </lineage>
</organism>
<dbReference type="OrthoDB" id="290394at2"/>
<accession>A0A2S8G028</accession>
<dbReference type="AlphaFoldDB" id="A0A2S8G028"/>
<proteinExistence type="predicted"/>
<protein>
    <submittedName>
        <fullName evidence="1">Uncharacterized protein</fullName>
    </submittedName>
</protein>
<dbReference type="Proteomes" id="UP000238322">
    <property type="component" value="Unassembled WGS sequence"/>
</dbReference>
<dbReference type="EMBL" id="PUHY01000005">
    <property type="protein sequence ID" value="PQO37799.1"/>
    <property type="molecule type" value="Genomic_DNA"/>
</dbReference>
<gene>
    <name evidence="1" type="ORF">C5Y83_07595</name>
</gene>